<feature type="compositionally biased region" description="Low complexity" evidence="1">
    <location>
        <begin position="265"/>
        <end position="275"/>
    </location>
</feature>
<feature type="compositionally biased region" description="Polar residues" evidence="1">
    <location>
        <begin position="316"/>
        <end position="328"/>
    </location>
</feature>
<keyword evidence="2" id="KW-0732">Signal</keyword>
<feature type="compositionally biased region" description="Basic and acidic residues" evidence="1">
    <location>
        <begin position="306"/>
        <end position="315"/>
    </location>
</feature>
<dbReference type="InterPro" id="IPR013083">
    <property type="entry name" value="Znf_RING/FYVE/PHD"/>
</dbReference>
<dbReference type="OrthoDB" id="24645at2759"/>
<dbReference type="Proteomes" id="UP001165121">
    <property type="component" value="Unassembled WGS sequence"/>
</dbReference>
<gene>
    <name evidence="3" type="ORF">Pfra01_001838900</name>
</gene>
<keyword evidence="4" id="KW-1185">Reference proteome</keyword>
<comment type="caution">
    <text evidence="3">The sequence shown here is derived from an EMBL/GenBank/DDBJ whole genome shotgun (WGS) entry which is preliminary data.</text>
</comment>
<protein>
    <submittedName>
        <fullName evidence="3">Unnamed protein product</fullName>
    </submittedName>
</protein>
<feature type="region of interest" description="Disordered" evidence="1">
    <location>
        <begin position="254"/>
        <end position="275"/>
    </location>
</feature>
<feature type="chain" id="PRO_5040758823" evidence="2">
    <location>
        <begin position="17"/>
        <end position="340"/>
    </location>
</feature>
<evidence type="ECO:0000313" key="4">
    <source>
        <dbReference type="Proteomes" id="UP001165121"/>
    </source>
</evidence>
<proteinExistence type="predicted"/>
<dbReference type="Gene3D" id="3.30.40.10">
    <property type="entry name" value="Zinc/RING finger domain, C3HC4 (zinc finger)"/>
    <property type="match status" value="1"/>
</dbReference>
<evidence type="ECO:0000256" key="2">
    <source>
        <dbReference type="SAM" id="SignalP"/>
    </source>
</evidence>
<dbReference type="EMBL" id="BSXT01002267">
    <property type="protein sequence ID" value="GMF48049.1"/>
    <property type="molecule type" value="Genomic_DNA"/>
</dbReference>
<evidence type="ECO:0000256" key="1">
    <source>
        <dbReference type="SAM" id="MobiDB-lite"/>
    </source>
</evidence>
<feature type="signal peptide" evidence="2">
    <location>
        <begin position="1"/>
        <end position="16"/>
    </location>
</feature>
<organism evidence="3 4">
    <name type="scientific">Phytophthora fragariaefolia</name>
    <dbReference type="NCBI Taxonomy" id="1490495"/>
    <lineage>
        <taxon>Eukaryota</taxon>
        <taxon>Sar</taxon>
        <taxon>Stramenopiles</taxon>
        <taxon>Oomycota</taxon>
        <taxon>Peronosporomycetes</taxon>
        <taxon>Peronosporales</taxon>
        <taxon>Peronosporaceae</taxon>
        <taxon>Phytophthora</taxon>
    </lineage>
</organism>
<evidence type="ECO:0000313" key="3">
    <source>
        <dbReference type="EMBL" id="GMF48049.1"/>
    </source>
</evidence>
<sequence length="340" mass="38099">MLTVLIVFFFFSVVAAQVEWVWQHPLVSKVTRHKLNFLRGSRGLGAPRSVKRKVLEMLEMVNLEPFKQLNLTVTFTSEEMHNVARAMGARYAAATCETRGLQSFASIEREETSSSTPKCFICEHALYSDEETQSEGGGSESFGQAMGCYHSGCEMCCHSSCLKDHFRSLSEDGDEEENEMKGECPECQQILEWSLLTQHHASEKETSNKRKGTGGRQRDNKRTRVTAVEVNDAGAINTQRAVRSTNTSKTLAQEGEVVSRGDTISIESSSPSSSFSEEYNYENWFEVGEDFECANDASNDHFEVIEEKGAWKERGPQSSFDGEMSPQNRGDVDMIDLTEE</sequence>
<dbReference type="PANTHER" id="PTHR20208">
    <property type="entry name" value="STRUCTURE-SPECIFIC ENDONUCLEASE SUBUNIT SLX1"/>
    <property type="match status" value="1"/>
</dbReference>
<dbReference type="AlphaFoldDB" id="A0A9W6XZ41"/>
<reference evidence="3" key="1">
    <citation type="submission" date="2023-04" db="EMBL/GenBank/DDBJ databases">
        <title>Phytophthora fragariaefolia NBRC 109709.</title>
        <authorList>
            <person name="Ichikawa N."/>
            <person name="Sato H."/>
            <person name="Tonouchi N."/>
        </authorList>
    </citation>
    <scope>NUCLEOTIDE SEQUENCE</scope>
    <source>
        <strain evidence="3">NBRC 109709</strain>
    </source>
</reference>
<accession>A0A9W6XZ41</accession>
<feature type="region of interest" description="Disordered" evidence="1">
    <location>
        <begin position="306"/>
        <end position="340"/>
    </location>
</feature>
<name>A0A9W6XZ41_9STRA</name>
<feature type="region of interest" description="Disordered" evidence="1">
    <location>
        <begin position="200"/>
        <end position="223"/>
    </location>
</feature>
<dbReference type="InterPro" id="IPR050381">
    <property type="entry name" value="SLX1_endonuclease"/>
</dbReference>